<evidence type="ECO:0000256" key="5">
    <source>
        <dbReference type="HAMAP-Rule" id="MF_00514"/>
    </source>
</evidence>
<comment type="similarity">
    <text evidence="1 5">Belongs to the bacterial ribosomal protein bL35 family.</text>
</comment>
<dbReference type="Pfam" id="PF01632">
    <property type="entry name" value="Ribosomal_L35p"/>
    <property type="match status" value="1"/>
</dbReference>
<dbReference type="InterPro" id="IPR001706">
    <property type="entry name" value="Ribosomal_bL35"/>
</dbReference>
<dbReference type="EMBL" id="LT622878">
    <property type="protein sequence ID" value="SCW24427.1"/>
    <property type="molecule type" value="Genomic_DNA"/>
</dbReference>
<dbReference type="PROSITE" id="PS00936">
    <property type="entry name" value="RIBOSOMAL_L35"/>
    <property type="match status" value="1"/>
</dbReference>
<dbReference type="AlphaFoldDB" id="A0A1G4P0L3"/>
<dbReference type="PRINTS" id="PR00064">
    <property type="entry name" value="RIBOSOMALL35"/>
</dbReference>
<reference evidence="6" key="2">
    <citation type="submission" date="2016-10" db="EMBL/GenBank/DDBJ databases">
        <authorList>
            <person name="de Groot N.N."/>
        </authorList>
    </citation>
    <scope>NUCLEOTIDE SEQUENCE</scope>
    <source>
        <strain evidence="6">C.0024</strain>
    </source>
</reference>
<dbReference type="PANTHER" id="PTHR33343:SF1">
    <property type="entry name" value="LARGE RIBOSOMAL SUBUNIT PROTEIN BL35M"/>
    <property type="match status" value="1"/>
</dbReference>
<dbReference type="RefSeq" id="YP_009315769.1">
    <property type="nucleotide sequence ID" value="NC_031668.1"/>
</dbReference>
<dbReference type="Gene3D" id="4.10.410.60">
    <property type="match status" value="1"/>
</dbReference>
<dbReference type="InterPro" id="IPR037229">
    <property type="entry name" value="Ribosomal_bL35_sf"/>
</dbReference>
<dbReference type="NCBIfam" id="TIGR00001">
    <property type="entry name" value="rpmI_bact"/>
    <property type="match status" value="1"/>
</dbReference>
<keyword evidence="6" id="KW-0150">Chloroplast</keyword>
<protein>
    <recommendedName>
        <fullName evidence="4 5">Large ribosomal subunit protein bL35c</fullName>
    </recommendedName>
</protein>
<dbReference type="GO" id="GO:0003735">
    <property type="term" value="F:structural constituent of ribosome"/>
    <property type="evidence" value="ECO:0007669"/>
    <property type="project" value="InterPro"/>
</dbReference>
<dbReference type="GO" id="GO:0006412">
    <property type="term" value="P:translation"/>
    <property type="evidence" value="ECO:0007669"/>
    <property type="project" value="UniProtKB-UniRule"/>
</dbReference>
<evidence type="ECO:0000256" key="3">
    <source>
        <dbReference type="ARBA" id="ARBA00023274"/>
    </source>
</evidence>
<dbReference type="GO" id="GO:0009507">
    <property type="term" value="C:chloroplast"/>
    <property type="evidence" value="ECO:0007669"/>
    <property type="project" value="UniProtKB-SubCell"/>
</dbReference>
<dbReference type="SUPFAM" id="SSF143034">
    <property type="entry name" value="L35p-like"/>
    <property type="match status" value="1"/>
</dbReference>
<dbReference type="HAMAP" id="MF_00514">
    <property type="entry name" value="Ribosomal_bL35"/>
    <property type="match status" value="1"/>
</dbReference>
<dbReference type="InterPro" id="IPR018265">
    <property type="entry name" value="Ribosomal_bL35_CS"/>
</dbReference>
<proteinExistence type="inferred from homology"/>
<reference evidence="6" key="1">
    <citation type="submission" date="2016-10" db="EMBL/GenBank/DDBJ databases">
        <title>Chloroplast genomes as a tool to resolve red algal phylogenies: a case study in the Nemaliales.</title>
        <authorList>
            <person name="Costa J.F."/>
            <person name="Lin S.M."/>
            <person name="Macaya E.C."/>
            <person name="Fernandez-Garcia C."/>
            <person name="Verbruggen H."/>
        </authorList>
    </citation>
    <scope>NUCLEOTIDE SEQUENCE</scope>
    <source>
        <strain evidence="6">C.0024</strain>
    </source>
</reference>
<keyword evidence="3 5" id="KW-0687">Ribonucleoprotein</keyword>
<evidence type="ECO:0000256" key="4">
    <source>
        <dbReference type="ARBA" id="ARBA00072523"/>
    </source>
</evidence>
<name>A0A1G4P0L3_9FLOR</name>
<dbReference type="GeneID" id="30000358"/>
<accession>A0A1G4P0L3</accession>
<organism evidence="6">
    <name type="scientific">Trichogloeopsis pedicellata</name>
    <dbReference type="NCBI Taxonomy" id="1495610"/>
    <lineage>
        <taxon>Eukaryota</taxon>
        <taxon>Rhodophyta</taxon>
        <taxon>Florideophyceae</taxon>
        <taxon>Nemaliophycidae</taxon>
        <taxon>Nemaliales</taxon>
        <taxon>Liagoraceae</taxon>
        <taxon>Trichogloeopsis</taxon>
    </lineage>
</organism>
<evidence type="ECO:0000256" key="2">
    <source>
        <dbReference type="ARBA" id="ARBA00022980"/>
    </source>
</evidence>
<dbReference type="GO" id="GO:0015934">
    <property type="term" value="C:large ribosomal subunit"/>
    <property type="evidence" value="ECO:0007669"/>
    <property type="project" value="TreeGrafter"/>
</dbReference>
<keyword evidence="2 5" id="KW-0689">Ribosomal protein</keyword>
<keyword evidence="6" id="KW-0934">Plastid</keyword>
<gene>
    <name evidence="5 6" type="primary">rpl35</name>
    <name evidence="6" type="ORF">C00024_138</name>
</gene>
<evidence type="ECO:0000256" key="1">
    <source>
        <dbReference type="ARBA" id="ARBA00006598"/>
    </source>
</evidence>
<dbReference type="InterPro" id="IPR021137">
    <property type="entry name" value="Ribosomal_bL35-like"/>
</dbReference>
<dbReference type="PANTHER" id="PTHR33343">
    <property type="entry name" value="54S RIBOSOMAL PROTEIN BL35M"/>
    <property type="match status" value="1"/>
</dbReference>
<comment type="subcellular location">
    <subcellularLocation>
        <location evidence="5">Plastid</location>
        <location evidence="5">Chloroplast</location>
    </subcellularLocation>
</comment>
<sequence length="64" mass="7612">MPKLKTSSSITKRFKITGNQRVFRRRACKSHLLEKKTQSRKKRLSRVVQAYSGDLRGLRKKYFI</sequence>
<evidence type="ECO:0000313" key="6">
    <source>
        <dbReference type="EMBL" id="SCW24427.1"/>
    </source>
</evidence>
<dbReference type="FunFam" id="4.10.410.60:FF:000001">
    <property type="entry name" value="50S ribosomal protein L35"/>
    <property type="match status" value="1"/>
</dbReference>
<geneLocation type="chloroplast" evidence="6"/>